<feature type="compositionally biased region" description="Basic and acidic residues" evidence="1">
    <location>
        <begin position="74"/>
        <end position="88"/>
    </location>
</feature>
<dbReference type="Proteomes" id="UP000266673">
    <property type="component" value="Unassembled WGS sequence"/>
</dbReference>
<gene>
    <name evidence="2" type="ORF">C2G38_2220733</name>
</gene>
<name>A0A397U7G8_9GLOM</name>
<dbReference type="AlphaFoldDB" id="A0A397U7G8"/>
<feature type="compositionally biased region" description="Basic and acidic residues" evidence="1">
    <location>
        <begin position="52"/>
        <end position="66"/>
    </location>
</feature>
<dbReference type="EMBL" id="QKWP01002060">
    <property type="protein sequence ID" value="RIB05037.1"/>
    <property type="molecule type" value="Genomic_DNA"/>
</dbReference>
<proteinExistence type="predicted"/>
<evidence type="ECO:0000256" key="1">
    <source>
        <dbReference type="SAM" id="MobiDB-lite"/>
    </source>
</evidence>
<feature type="region of interest" description="Disordered" evidence="1">
    <location>
        <begin position="1"/>
        <end position="123"/>
    </location>
</feature>
<reference evidence="2 3" key="1">
    <citation type="submission" date="2018-06" db="EMBL/GenBank/DDBJ databases">
        <title>Comparative genomics reveals the genomic features of Rhizophagus irregularis, R. cerebriforme, R. diaphanum and Gigaspora rosea, and their symbiotic lifestyle signature.</title>
        <authorList>
            <person name="Morin E."/>
            <person name="San Clemente H."/>
            <person name="Chen E.C.H."/>
            <person name="De La Providencia I."/>
            <person name="Hainaut M."/>
            <person name="Kuo A."/>
            <person name="Kohler A."/>
            <person name="Murat C."/>
            <person name="Tang N."/>
            <person name="Roy S."/>
            <person name="Loubradou J."/>
            <person name="Henrissat B."/>
            <person name="Grigoriev I.V."/>
            <person name="Corradi N."/>
            <person name="Roux C."/>
            <person name="Martin F.M."/>
        </authorList>
    </citation>
    <scope>NUCLEOTIDE SEQUENCE [LARGE SCALE GENOMIC DNA]</scope>
    <source>
        <strain evidence="2 3">DAOM 194757</strain>
    </source>
</reference>
<protein>
    <submittedName>
        <fullName evidence="2">Uncharacterized protein</fullName>
    </submittedName>
</protein>
<evidence type="ECO:0000313" key="3">
    <source>
        <dbReference type="Proteomes" id="UP000266673"/>
    </source>
</evidence>
<organism evidence="2 3">
    <name type="scientific">Gigaspora rosea</name>
    <dbReference type="NCBI Taxonomy" id="44941"/>
    <lineage>
        <taxon>Eukaryota</taxon>
        <taxon>Fungi</taxon>
        <taxon>Fungi incertae sedis</taxon>
        <taxon>Mucoromycota</taxon>
        <taxon>Glomeromycotina</taxon>
        <taxon>Glomeromycetes</taxon>
        <taxon>Diversisporales</taxon>
        <taxon>Gigasporaceae</taxon>
        <taxon>Gigaspora</taxon>
    </lineage>
</organism>
<feature type="compositionally biased region" description="Basic and acidic residues" evidence="1">
    <location>
        <begin position="9"/>
        <end position="18"/>
    </location>
</feature>
<sequence length="123" mass="14811">MYEQNQSNEKQDPEEKKSPTKKYWNQQVRPNKTYPEKKKRHTGPRSNYTIEFDNHNEMDYETRSNENEPEQTETIERRSDLAKPDKNTPKMKILTRPDKTIPKILNVERTRPPQVPQSKDNQR</sequence>
<comment type="caution">
    <text evidence="2">The sequence shown here is derived from an EMBL/GenBank/DDBJ whole genome shotgun (WGS) entry which is preliminary data.</text>
</comment>
<evidence type="ECO:0000313" key="2">
    <source>
        <dbReference type="EMBL" id="RIB05037.1"/>
    </source>
</evidence>
<feature type="compositionally biased region" description="Basic and acidic residues" evidence="1">
    <location>
        <begin position="95"/>
        <end position="111"/>
    </location>
</feature>
<keyword evidence="3" id="KW-1185">Reference proteome</keyword>
<accession>A0A397U7G8</accession>